<evidence type="ECO:0000313" key="3">
    <source>
        <dbReference type="Proteomes" id="UP001214017"/>
    </source>
</evidence>
<dbReference type="Proteomes" id="UP001215078">
    <property type="component" value="Unassembled WGS sequence"/>
</dbReference>
<proteinExistence type="predicted"/>
<evidence type="ECO:0000313" key="2">
    <source>
        <dbReference type="EMBL" id="MDC7962119.1"/>
    </source>
</evidence>
<comment type="caution">
    <text evidence="1">The sequence shown here is derived from an EMBL/GenBank/DDBJ whole genome shotgun (WGS) entry which is preliminary data.</text>
</comment>
<dbReference type="EMBL" id="JAQNWR010000012">
    <property type="protein sequence ID" value="MDC2409497.1"/>
    <property type="molecule type" value="Genomic_DNA"/>
</dbReference>
<dbReference type="RefSeq" id="WP_167509064.1">
    <property type="nucleotide sequence ID" value="NZ_JADMWJ010000012.1"/>
</dbReference>
<reference evidence="1" key="1">
    <citation type="submission" date="2022-10" db="EMBL/GenBank/DDBJ databases">
        <title>Human gut microbiome strain richness.</title>
        <authorList>
            <person name="Chen-Liaw A."/>
        </authorList>
    </citation>
    <scope>NUCLEOTIDE SEQUENCE</scope>
    <source>
        <strain evidence="1">F7_m1001271B151109d0_201107</strain>
        <strain evidence="2">RTP21484st1_H8_RTP21484_190118</strain>
    </source>
</reference>
<name>A0AAP3WLY2_BACOV</name>
<sequence>MLKHCGGLPKWLEAQSLQGTLLQPFRRIERLPINPQVHSTADQVMGIFQLSS</sequence>
<protein>
    <submittedName>
        <fullName evidence="1">Uncharacterized protein</fullName>
    </submittedName>
</protein>
<dbReference type="AlphaFoldDB" id="A0AAP3WLY2"/>
<gene>
    <name evidence="1" type="ORF">PO240_16610</name>
    <name evidence="2" type="ORF">PQ628_28405</name>
</gene>
<evidence type="ECO:0000313" key="1">
    <source>
        <dbReference type="EMBL" id="MDC2409497.1"/>
    </source>
</evidence>
<organism evidence="1 3">
    <name type="scientific">Bacteroides ovatus</name>
    <dbReference type="NCBI Taxonomy" id="28116"/>
    <lineage>
        <taxon>Bacteria</taxon>
        <taxon>Pseudomonadati</taxon>
        <taxon>Bacteroidota</taxon>
        <taxon>Bacteroidia</taxon>
        <taxon>Bacteroidales</taxon>
        <taxon>Bacteroidaceae</taxon>
        <taxon>Bacteroides</taxon>
    </lineage>
</organism>
<dbReference type="EMBL" id="JAQQPO010000081">
    <property type="protein sequence ID" value="MDC7962119.1"/>
    <property type="molecule type" value="Genomic_DNA"/>
</dbReference>
<accession>A0AAP3WLY2</accession>
<dbReference type="Proteomes" id="UP001214017">
    <property type="component" value="Unassembled WGS sequence"/>
</dbReference>